<gene>
    <name evidence="1" type="ORF">CC31p061</name>
</gene>
<dbReference type="RefSeq" id="YP_004009919.1">
    <property type="nucleotide sequence ID" value="NC_014662.1"/>
</dbReference>
<organism evidence="1 2">
    <name type="scientific">Enterobacter phage CC31</name>
    <dbReference type="NCBI Taxonomy" id="709484"/>
    <lineage>
        <taxon>Viruses</taxon>
        <taxon>Duplodnaviria</taxon>
        <taxon>Heunggongvirae</taxon>
        <taxon>Uroviricota</taxon>
        <taxon>Caudoviricetes</taxon>
        <taxon>Pantevenvirales</taxon>
        <taxon>Straboviridae</taxon>
        <taxon>Tevenvirinae</taxon>
        <taxon>Karamvirus</taxon>
        <taxon>Karamvirus cc31</taxon>
    </lineage>
</organism>
<dbReference type="GeneID" id="9926207"/>
<proteinExistence type="predicted"/>
<name>E5DI72_9CAUD</name>
<evidence type="ECO:0000313" key="2">
    <source>
        <dbReference type="Proteomes" id="UP000008725"/>
    </source>
</evidence>
<keyword evidence="2" id="KW-1185">Reference proteome</keyword>
<accession>E5DI72</accession>
<reference evidence="1 2" key="1">
    <citation type="journal article" date="2010" name="Virol. J.">
        <title>Genomes of the T4-related bacteriophages as windows on microbial genome evolution.</title>
        <authorList>
            <person name="Petrov V.M."/>
            <person name="Ratnayaka S."/>
            <person name="Nolan J.M."/>
            <person name="Miller E.S."/>
            <person name="Karam J.D."/>
        </authorList>
    </citation>
    <scope>NUCLEOTIDE SEQUENCE [LARGE SCALE GENOMIC DNA]</scope>
</reference>
<evidence type="ECO:0000313" key="1">
    <source>
        <dbReference type="EMBL" id="ADB81557.1"/>
    </source>
</evidence>
<protein>
    <submittedName>
        <fullName evidence="1">Uncharacterized protein</fullName>
    </submittedName>
</protein>
<dbReference type="EMBL" id="GU323318">
    <property type="protein sequence ID" value="ADB81557.1"/>
    <property type="molecule type" value="Genomic_DNA"/>
</dbReference>
<dbReference type="Proteomes" id="UP000008725">
    <property type="component" value="Segment"/>
</dbReference>
<dbReference type="KEGG" id="vg:9926207"/>
<sequence length="87" mass="10502">MNEGISVIILISHKIDVWHAKLHARFVFGTNWEDINNAVDYLKACEMINKNFQVRYFPVQDRSVDYPFYHMWEEGMTEEELKEYLDE</sequence>